<proteinExistence type="predicted"/>
<keyword evidence="1" id="KW-0472">Membrane</keyword>
<evidence type="ECO:0000256" key="1">
    <source>
        <dbReference type="SAM" id="Phobius"/>
    </source>
</evidence>
<evidence type="ECO:0000313" key="3">
    <source>
        <dbReference type="WBParaSite" id="HPBE_0001135501-mRNA-1"/>
    </source>
</evidence>
<dbReference type="InterPro" id="IPR019425">
    <property type="entry name" value="7TM_GPCR_serpentine_rcpt_Srt"/>
</dbReference>
<sequence>LISNLIIDSFLICLMTVIAAVTYVFMQYVPSPKWVIVTSQVCWQLTSGVPAVIYITVNRSIRREILSLGVRTSLPPKHSVCTF</sequence>
<protein>
    <submittedName>
        <fullName evidence="3">G_PROTEIN_RECEP_F1_2 domain-containing protein</fullName>
    </submittedName>
</protein>
<keyword evidence="2" id="KW-1185">Reference proteome</keyword>
<dbReference type="Pfam" id="PF10321">
    <property type="entry name" value="7TM_GPCR_Srt"/>
    <property type="match status" value="1"/>
</dbReference>
<organism evidence="2 3">
    <name type="scientific">Heligmosomoides polygyrus</name>
    <name type="common">Parasitic roundworm</name>
    <dbReference type="NCBI Taxonomy" id="6339"/>
    <lineage>
        <taxon>Eukaryota</taxon>
        <taxon>Metazoa</taxon>
        <taxon>Ecdysozoa</taxon>
        <taxon>Nematoda</taxon>
        <taxon>Chromadorea</taxon>
        <taxon>Rhabditida</taxon>
        <taxon>Rhabditina</taxon>
        <taxon>Rhabditomorpha</taxon>
        <taxon>Strongyloidea</taxon>
        <taxon>Heligmosomidae</taxon>
        <taxon>Heligmosomoides</taxon>
    </lineage>
</organism>
<dbReference type="WBParaSite" id="HPBE_0001135501-mRNA-1">
    <property type="protein sequence ID" value="HPBE_0001135501-mRNA-1"/>
    <property type="gene ID" value="HPBE_0001135501"/>
</dbReference>
<accession>A0A183FTG2</accession>
<dbReference type="Proteomes" id="UP000050761">
    <property type="component" value="Unassembled WGS sequence"/>
</dbReference>
<evidence type="ECO:0000313" key="2">
    <source>
        <dbReference type="Proteomes" id="UP000050761"/>
    </source>
</evidence>
<name>A0A183FTG2_HELPZ</name>
<dbReference type="PANTHER" id="PTHR23021">
    <property type="entry name" value="SERPENTINE RECEPTOR, CLASS T"/>
    <property type="match status" value="1"/>
</dbReference>
<keyword evidence="1" id="KW-0812">Transmembrane</keyword>
<dbReference type="SUPFAM" id="SSF81321">
    <property type="entry name" value="Family A G protein-coupled receptor-like"/>
    <property type="match status" value="1"/>
</dbReference>
<keyword evidence="1" id="KW-1133">Transmembrane helix</keyword>
<dbReference type="PANTHER" id="PTHR23021:SF11">
    <property type="entry name" value="SERPENTINE RECEPTOR, CLASS T"/>
    <property type="match status" value="1"/>
</dbReference>
<dbReference type="AlphaFoldDB" id="A0A183FTG2"/>
<reference evidence="3" key="1">
    <citation type="submission" date="2019-09" db="UniProtKB">
        <authorList>
            <consortium name="WormBaseParasite"/>
        </authorList>
    </citation>
    <scope>IDENTIFICATION</scope>
</reference>
<feature type="transmembrane region" description="Helical" evidence="1">
    <location>
        <begin position="7"/>
        <end position="28"/>
    </location>
</feature>
<feature type="transmembrane region" description="Helical" evidence="1">
    <location>
        <begin position="34"/>
        <end position="57"/>
    </location>
</feature>